<dbReference type="Gene3D" id="1.20.1290.10">
    <property type="entry name" value="AhpD-like"/>
    <property type="match status" value="1"/>
</dbReference>
<dbReference type="EMBL" id="PDUD01000007">
    <property type="protein sequence ID" value="PHN07747.1"/>
    <property type="molecule type" value="Genomic_DNA"/>
</dbReference>
<reference evidence="2 3" key="1">
    <citation type="submission" date="2017-10" db="EMBL/GenBank/DDBJ databases">
        <title>The draft genome sequence of Lewinella nigricans NBRC 102662.</title>
        <authorList>
            <person name="Wang K."/>
        </authorList>
    </citation>
    <scope>NUCLEOTIDE SEQUENCE [LARGE SCALE GENOMIC DNA]</scope>
    <source>
        <strain evidence="2 3">NBRC 102662</strain>
    </source>
</reference>
<sequence>MSDHKIQVPTPEQVDAKAQTIFDQLKKQLGVVPNLYATIGYSSDTLENFLGFSGKAGKGSFTGKEIEAIKLAVSEANACQYCLAAHTALGKMAGFTENETLELRAGTIADARLQALTRLAGNIARNHGKADQELKDQFFAQGFDEKALIDLIATVTAVTFTNYVHGTTQVPIDFPRAKALEAVAA</sequence>
<dbReference type="AlphaFoldDB" id="A0A2D0NGY8"/>
<keyword evidence="2" id="KW-0575">Peroxidase</keyword>
<dbReference type="InterPro" id="IPR029032">
    <property type="entry name" value="AhpD-like"/>
</dbReference>
<comment type="caution">
    <text evidence="2">The sequence shown here is derived from an EMBL/GenBank/DDBJ whole genome shotgun (WGS) entry which is preliminary data.</text>
</comment>
<accession>A0A2D0NGY8</accession>
<name>A0A2D0NGY8_FLAN2</name>
<keyword evidence="3" id="KW-1185">Reference proteome</keyword>
<dbReference type="GO" id="GO:0051920">
    <property type="term" value="F:peroxiredoxin activity"/>
    <property type="evidence" value="ECO:0007669"/>
    <property type="project" value="InterPro"/>
</dbReference>
<dbReference type="PANTHER" id="PTHR35446">
    <property type="entry name" value="SI:CH211-175M2.5"/>
    <property type="match status" value="1"/>
</dbReference>
<dbReference type="InterPro" id="IPR003779">
    <property type="entry name" value="CMD-like"/>
</dbReference>
<feature type="domain" description="Carboxymuconolactone decarboxylase-like" evidence="1">
    <location>
        <begin position="46"/>
        <end position="116"/>
    </location>
</feature>
<organism evidence="2 3">
    <name type="scientific">Flavilitoribacter nigricans (strain ATCC 23147 / DSM 23189 / NBRC 102662 / NCIMB 1420 / SS-2)</name>
    <name type="common">Lewinella nigricans</name>
    <dbReference type="NCBI Taxonomy" id="1122177"/>
    <lineage>
        <taxon>Bacteria</taxon>
        <taxon>Pseudomonadati</taxon>
        <taxon>Bacteroidota</taxon>
        <taxon>Saprospiria</taxon>
        <taxon>Saprospirales</taxon>
        <taxon>Lewinellaceae</taxon>
        <taxon>Flavilitoribacter</taxon>
    </lineage>
</organism>
<gene>
    <name evidence="2" type="ORF">CRP01_04950</name>
</gene>
<dbReference type="NCBIfam" id="TIGR00778">
    <property type="entry name" value="ahpD_dom"/>
    <property type="match status" value="1"/>
</dbReference>
<proteinExistence type="predicted"/>
<dbReference type="Proteomes" id="UP000223913">
    <property type="component" value="Unassembled WGS sequence"/>
</dbReference>
<evidence type="ECO:0000313" key="2">
    <source>
        <dbReference type="EMBL" id="PHN07747.1"/>
    </source>
</evidence>
<dbReference type="RefSeq" id="WP_099148903.1">
    <property type="nucleotide sequence ID" value="NZ_PDUD01000007.1"/>
</dbReference>
<evidence type="ECO:0000259" key="1">
    <source>
        <dbReference type="Pfam" id="PF02627"/>
    </source>
</evidence>
<dbReference type="PANTHER" id="PTHR35446:SF3">
    <property type="entry name" value="CMD DOMAIN-CONTAINING PROTEIN"/>
    <property type="match status" value="1"/>
</dbReference>
<evidence type="ECO:0000313" key="3">
    <source>
        <dbReference type="Proteomes" id="UP000223913"/>
    </source>
</evidence>
<dbReference type="SUPFAM" id="SSF69118">
    <property type="entry name" value="AhpD-like"/>
    <property type="match status" value="1"/>
</dbReference>
<dbReference type="OrthoDB" id="9808310at2"/>
<dbReference type="InterPro" id="IPR004675">
    <property type="entry name" value="AhpD_core"/>
</dbReference>
<keyword evidence="2" id="KW-0560">Oxidoreductase</keyword>
<dbReference type="Pfam" id="PF02627">
    <property type="entry name" value="CMD"/>
    <property type="match status" value="1"/>
</dbReference>
<protein>
    <submittedName>
        <fullName evidence="2">Alkylhydroperoxidase</fullName>
    </submittedName>
</protein>